<organism evidence="3">
    <name type="scientific">Onchocerca flexuosa</name>
    <dbReference type="NCBI Taxonomy" id="387005"/>
    <lineage>
        <taxon>Eukaryota</taxon>
        <taxon>Metazoa</taxon>
        <taxon>Ecdysozoa</taxon>
        <taxon>Nematoda</taxon>
        <taxon>Chromadorea</taxon>
        <taxon>Rhabditida</taxon>
        <taxon>Spirurina</taxon>
        <taxon>Spiruromorpha</taxon>
        <taxon>Filarioidea</taxon>
        <taxon>Onchocercidae</taxon>
        <taxon>Onchocerca</taxon>
    </lineage>
</organism>
<dbReference type="WBParaSite" id="OFLC_0000954701-mRNA-1">
    <property type="protein sequence ID" value="OFLC_0000954701-mRNA-1"/>
    <property type="gene ID" value="OFLC_0000954701"/>
</dbReference>
<dbReference type="STRING" id="387005.A0A183HPY6"/>
<reference evidence="3" key="1">
    <citation type="submission" date="2016-06" db="UniProtKB">
        <authorList>
            <consortium name="WormBaseParasite"/>
        </authorList>
    </citation>
    <scope>IDENTIFICATION</scope>
</reference>
<dbReference type="Gene3D" id="1.10.10.750">
    <property type="entry name" value="Ypt/Rab-GAP domain of gyp1p, domain 1"/>
    <property type="match status" value="1"/>
</dbReference>
<evidence type="ECO:0000313" key="1">
    <source>
        <dbReference type="EMBL" id="VDO61368.1"/>
    </source>
</evidence>
<evidence type="ECO:0000313" key="3">
    <source>
        <dbReference type="WBParaSite" id="OFLC_0000954701-mRNA-1"/>
    </source>
</evidence>
<proteinExistence type="predicted"/>
<keyword evidence="2" id="KW-1185">Reference proteome</keyword>
<dbReference type="Proteomes" id="UP000267606">
    <property type="component" value="Unassembled WGS sequence"/>
</dbReference>
<reference evidence="1 2" key="2">
    <citation type="submission" date="2018-11" db="EMBL/GenBank/DDBJ databases">
        <authorList>
            <consortium name="Pathogen Informatics"/>
        </authorList>
    </citation>
    <scope>NUCLEOTIDE SEQUENCE [LARGE SCALE GENOMIC DNA]</scope>
</reference>
<dbReference type="AlphaFoldDB" id="A0A183HPY6"/>
<evidence type="ECO:0000313" key="2">
    <source>
        <dbReference type="Proteomes" id="UP000267606"/>
    </source>
</evidence>
<accession>A0A183HPY6</accession>
<name>A0A183HPY6_9BILA</name>
<dbReference type="EMBL" id="UZAJ01011822">
    <property type="protein sequence ID" value="VDO61368.1"/>
    <property type="molecule type" value="Genomic_DNA"/>
</dbReference>
<gene>
    <name evidence="1" type="ORF">OFLC_LOCUS9548</name>
</gene>
<sequence>MTKEISREQKWLRMISRWNDGKDISEKLKKRLWKGVPEKFRSLVSFDNFIFV</sequence>
<protein>
    <submittedName>
        <fullName evidence="3">Rab-GAP TBC domain-containing protein</fullName>
    </submittedName>
</protein>